<protein>
    <submittedName>
        <fullName evidence="2">Uncharacterized protein</fullName>
    </submittedName>
</protein>
<dbReference type="PANTHER" id="PTHR34427">
    <property type="entry name" value="DUF4283 DOMAIN PROTEIN"/>
    <property type="match status" value="1"/>
</dbReference>
<dbReference type="OrthoDB" id="1436406at2759"/>
<reference evidence="3" key="1">
    <citation type="journal article" date="2017" name="Front. Plant Sci.">
        <title>Climate Clever Clovers: New Paradigm to Reduce the Environmental Footprint of Ruminants by Breeding Low Methanogenic Forages Utilizing Haplotype Variation.</title>
        <authorList>
            <person name="Kaur P."/>
            <person name="Appels R."/>
            <person name="Bayer P.E."/>
            <person name="Keeble-Gagnere G."/>
            <person name="Wang J."/>
            <person name="Hirakawa H."/>
            <person name="Shirasawa K."/>
            <person name="Vercoe P."/>
            <person name="Stefanova K."/>
            <person name="Durmic Z."/>
            <person name="Nichols P."/>
            <person name="Revell C."/>
            <person name="Isobe S.N."/>
            <person name="Edwards D."/>
            <person name="Erskine W."/>
        </authorList>
    </citation>
    <scope>NUCLEOTIDE SEQUENCE [LARGE SCALE GENOMIC DNA]</scope>
    <source>
        <strain evidence="3">cv. Daliak</strain>
    </source>
</reference>
<accession>A0A2Z6NZR5</accession>
<evidence type="ECO:0000256" key="1">
    <source>
        <dbReference type="SAM" id="MobiDB-lite"/>
    </source>
</evidence>
<proteinExistence type="predicted"/>
<keyword evidence="3" id="KW-1185">Reference proteome</keyword>
<name>A0A2Z6NZR5_TRISU</name>
<evidence type="ECO:0000313" key="2">
    <source>
        <dbReference type="EMBL" id="GAU49604.1"/>
    </source>
</evidence>
<gene>
    <name evidence="2" type="ORF">TSUD_407690</name>
</gene>
<dbReference type="Proteomes" id="UP000242715">
    <property type="component" value="Unassembled WGS sequence"/>
</dbReference>
<dbReference type="AlphaFoldDB" id="A0A2Z6NZR5"/>
<dbReference type="PANTHER" id="PTHR34427:SF5">
    <property type="entry name" value="DUF4283 DOMAIN-CONTAINING PROTEIN"/>
    <property type="match status" value="1"/>
</dbReference>
<evidence type="ECO:0000313" key="3">
    <source>
        <dbReference type="Proteomes" id="UP000242715"/>
    </source>
</evidence>
<feature type="region of interest" description="Disordered" evidence="1">
    <location>
        <begin position="143"/>
        <end position="171"/>
    </location>
</feature>
<dbReference type="EMBL" id="DF974594">
    <property type="protein sequence ID" value="GAU49604.1"/>
    <property type="molecule type" value="Genomic_DNA"/>
</dbReference>
<sequence length="345" mass="40323">MQLQCGGVAKNYHSYIALLGFSCSNGVRQNNQGVLPGTMGRGGEMREDNYGWNKVRSRRKVRHFNQQQNLILQLTNDDVGTQRKDLQHISSRTYQTALGKKLCSMYSKSTGMPLRIDLDNIIIGRDKIFVNLSRFQKETRGRRERWRDEGEFEDRHEDQRKRNIDPLRRTEGVDKREKSYANAVQSVIQAGMMYNIQEEFQRQGYFGIKITPLVANLTLLEEQEEGEVQALLKDARSWLEQWFKEIRPWTKKEVDNSRLVWLRVYGIPVHAWHADFFSKITNKYGTFVNEDTGTLKVLTMDVARIMIRTVELKVIDECVEMDINNETFQLRIIEDSYGPMRLMVA</sequence>
<organism evidence="2 3">
    <name type="scientific">Trifolium subterraneum</name>
    <name type="common">Subterranean clover</name>
    <dbReference type="NCBI Taxonomy" id="3900"/>
    <lineage>
        <taxon>Eukaryota</taxon>
        <taxon>Viridiplantae</taxon>
        <taxon>Streptophyta</taxon>
        <taxon>Embryophyta</taxon>
        <taxon>Tracheophyta</taxon>
        <taxon>Spermatophyta</taxon>
        <taxon>Magnoliopsida</taxon>
        <taxon>eudicotyledons</taxon>
        <taxon>Gunneridae</taxon>
        <taxon>Pentapetalae</taxon>
        <taxon>rosids</taxon>
        <taxon>fabids</taxon>
        <taxon>Fabales</taxon>
        <taxon>Fabaceae</taxon>
        <taxon>Papilionoideae</taxon>
        <taxon>50 kb inversion clade</taxon>
        <taxon>NPAAA clade</taxon>
        <taxon>Hologalegina</taxon>
        <taxon>IRL clade</taxon>
        <taxon>Trifolieae</taxon>
        <taxon>Trifolium</taxon>
    </lineage>
</organism>